<feature type="compositionally biased region" description="Basic and acidic residues" evidence="1">
    <location>
        <begin position="214"/>
        <end position="226"/>
    </location>
</feature>
<protein>
    <submittedName>
        <fullName evidence="2">Uncharacterized protein</fullName>
    </submittedName>
</protein>
<sequence length="311" mass="33596">MATLERPRTETSTTAASDTSFATTAVPSPFPEHALAAAAAKDNDKHGEGSRGRSMVPGPSHRQVVADEDEMSASRSPNGTRGSLSRVVGHIKRAMSASRDRSSESQDRGRRMSADTAVQQDEQRGRSPLSAFQPRSVSRGPSTHSIQTNADGSQTMYPLSKSQTRSSSRGRAPPGGKVFSTGRGGAGNLIGVARDEDMSEFNGEEDDAVVRAVKEERSRSRERMGRTEVALSGRGGRGNIRSASRGRDLELGRVPTVLEEQERAATEDEELRIQELMRKRERDGPDHYVSSGRGGAGNIFSTFRRAPSQSR</sequence>
<feature type="region of interest" description="Disordered" evidence="1">
    <location>
        <begin position="276"/>
        <end position="311"/>
    </location>
</feature>
<dbReference type="OrthoDB" id="2537432at2759"/>
<keyword evidence="3" id="KW-1185">Reference proteome</keyword>
<feature type="compositionally biased region" description="Basic and acidic residues" evidence="1">
    <location>
        <begin position="41"/>
        <end position="51"/>
    </location>
</feature>
<dbReference type="InterPro" id="IPR022024">
    <property type="entry name" value="DUF3602"/>
</dbReference>
<feature type="compositionally biased region" description="Low complexity" evidence="1">
    <location>
        <begin position="10"/>
        <end position="25"/>
    </location>
</feature>
<proteinExistence type="predicted"/>
<name>A0A5C5G438_9BASI</name>
<reference evidence="2 3" key="1">
    <citation type="submission" date="2019-03" db="EMBL/GenBank/DDBJ databases">
        <title>Rhodosporidium diobovatum UCD-FST 08-225 genome sequencing, assembly, and annotation.</title>
        <authorList>
            <person name="Fakankun I.U."/>
            <person name="Fristensky B."/>
            <person name="Levin D.B."/>
        </authorList>
    </citation>
    <scope>NUCLEOTIDE SEQUENCE [LARGE SCALE GENOMIC DNA]</scope>
    <source>
        <strain evidence="2 3">UCD-FST 08-225</strain>
    </source>
</reference>
<evidence type="ECO:0000256" key="1">
    <source>
        <dbReference type="SAM" id="MobiDB-lite"/>
    </source>
</evidence>
<feature type="compositionally biased region" description="Basic and acidic residues" evidence="1">
    <location>
        <begin position="98"/>
        <end position="113"/>
    </location>
</feature>
<organism evidence="2 3">
    <name type="scientific">Rhodotorula diobovata</name>
    <dbReference type="NCBI Taxonomy" id="5288"/>
    <lineage>
        <taxon>Eukaryota</taxon>
        <taxon>Fungi</taxon>
        <taxon>Dikarya</taxon>
        <taxon>Basidiomycota</taxon>
        <taxon>Pucciniomycotina</taxon>
        <taxon>Microbotryomycetes</taxon>
        <taxon>Sporidiobolales</taxon>
        <taxon>Sporidiobolaceae</taxon>
        <taxon>Rhodotorula</taxon>
    </lineage>
</organism>
<evidence type="ECO:0000313" key="3">
    <source>
        <dbReference type="Proteomes" id="UP000311382"/>
    </source>
</evidence>
<dbReference type="Pfam" id="PF12223">
    <property type="entry name" value="DUF3602"/>
    <property type="match status" value="1"/>
</dbReference>
<feature type="compositionally biased region" description="Polar residues" evidence="1">
    <location>
        <begin position="133"/>
        <end position="169"/>
    </location>
</feature>
<dbReference type="InterPro" id="IPR053203">
    <property type="entry name" value="Cisplatin_resist-associated"/>
</dbReference>
<feature type="region of interest" description="Disordered" evidence="1">
    <location>
        <begin position="214"/>
        <end position="248"/>
    </location>
</feature>
<accession>A0A5C5G438</accession>
<dbReference type="PANTHER" id="PTHR34693:SF1">
    <property type="entry name" value="PROTEIN PAR32"/>
    <property type="match status" value="1"/>
</dbReference>
<dbReference type="AlphaFoldDB" id="A0A5C5G438"/>
<feature type="region of interest" description="Disordered" evidence="1">
    <location>
        <begin position="1"/>
        <end position="196"/>
    </location>
</feature>
<gene>
    <name evidence="2" type="ORF">DMC30DRAFT_413798</name>
</gene>
<evidence type="ECO:0000313" key="2">
    <source>
        <dbReference type="EMBL" id="TNY23887.1"/>
    </source>
</evidence>
<feature type="compositionally biased region" description="Polar residues" evidence="1">
    <location>
        <begin position="73"/>
        <end position="83"/>
    </location>
</feature>
<dbReference type="Proteomes" id="UP000311382">
    <property type="component" value="Unassembled WGS sequence"/>
</dbReference>
<dbReference type="PANTHER" id="PTHR34693">
    <property type="entry name" value="PROTEIN PAR32"/>
    <property type="match status" value="1"/>
</dbReference>
<dbReference type="EMBL" id="SOZI01000007">
    <property type="protein sequence ID" value="TNY23887.1"/>
    <property type="molecule type" value="Genomic_DNA"/>
</dbReference>
<feature type="compositionally biased region" description="Basic and acidic residues" evidence="1">
    <location>
        <begin position="276"/>
        <end position="286"/>
    </location>
</feature>
<comment type="caution">
    <text evidence="2">The sequence shown here is derived from an EMBL/GenBank/DDBJ whole genome shotgun (WGS) entry which is preliminary data.</text>
</comment>